<dbReference type="SUPFAM" id="SSF46689">
    <property type="entry name" value="Homeodomain-like"/>
    <property type="match status" value="1"/>
</dbReference>
<dbReference type="EMBL" id="JAJOMB010000019">
    <property type="protein sequence ID" value="MCD5314974.1"/>
    <property type="molecule type" value="Genomic_DNA"/>
</dbReference>
<evidence type="ECO:0000256" key="2">
    <source>
        <dbReference type="ARBA" id="ARBA00023015"/>
    </source>
</evidence>
<dbReference type="RefSeq" id="WP_231447780.1">
    <property type="nucleotide sequence ID" value="NZ_JAJOMB010000019.1"/>
</dbReference>
<keyword evidence="2" id="KW-0805">Transcription regulation</keyword>
<evidence type="ECO:0000256" key="3">
    <source>
        <dbReference type="ARBA" id="ARBA00023125"/>
    </source>
</evidence>
<feature type="compositionally biased region" description="Polar residues" evidence="6">
    <location>
        <begin position="1"/>
        <end position="14"/>
    </location>
</feature>
<dbReference type="PANTHER" id="PTHR30055:SF243">
    <property type="entry name" value="HTH-TYPE TRANSCRIPTIONAL REGULATOR RV1816"/>
    <property type="match status" value="1"/>
</dbReference>
<gene>
    <name evidence="8" type="ORF">LR394_29130</name>
</gene>
<keyword evidence="1" id="KW-0678">Repressor</keyword>
<dbReference type="Pfam" id="PF13977">
    <property type="entry name" value="TetR_C_6"/>
    <property type="match status" value="1"/>
</dbReference>
<evidence type="ECO:0000256" key="1">
    <source>
        <dbReference type="ARBA" id="ARBA00022491"/>
    </source>
</evidence>
<dbReference type="SUPFAM" id="SSF48498">
    <property type="entry name" value="Tetracyclin repressor-like, C-terminal domain"/>
    <property type="match status" value="1"/>
</dbReference>
<dbReference type="AlphaFoldDB" id="A0A9X1NJZ8"/>
<organism evidence="8 9">
    <name type="scientific">Kineosporia babensis</name>
    <dbReference type="NCBI Taxonomy" id="499548"/>
    <lineage>
        <taxon>Bacteria</taxon>
        <taxon>Bacillati</taxon>
        <taxon>Actinomycetota</taxon>
        <taxon>Actinomycetes</taxon>
        <taxon>Kineosporiales</taxon>
        <taxon>Kineosporiaceae</taxon>
        <taxon>Kineosporia</taxon>
    </lineage>
</organism>
<dbReference type="InterPro" id="IPR036271">
    <property type="entry name" value="Tet_transcr_reg_TetR-rel_C_sf"/>
</dbReference>
<name>A0A9X1NJZ8_9ACTN</name>
<dbReference type="PANTHER" id="PTHR30055">
    <property type="entry name" value="HTH-TYPE TRANSCRIPTIONAL REGULATOR RUTR"/>
    <property type="match status" value="1"/>
</dbReference>
<dbReference type="Proteomes" id="UP001138997">
    <property type="component" value="Unassembled WGS sequence"/>
</dbReference>
<evidence type="ECO:0000256" key="4">
    <source>
        <dbReference type="ARBA" id="ARBA00023163"/>
    </source>
</evidence>
<evidence type="ECO:0000259" key="7">
    <source>
        <dbReference type="PROSITE" id="PS50977"/>
    </source>
</evidence>
<dbReference type="InterPro" id="IPR001647">
    <property type="entry name" value="HTH_TetR"/>
</dbReference>
<dbReference type="Pfam" id="PF00440">
    <property type="entry name" value="TetR_N"/>
    <property type="match status" value="1"/>
</dbReference>
<evidence type="ECO:0000313" key="8">
    <source>
        <dbReference type="EMBL" id="MCD5314974.1"/>
    </source>
</evidence>
<dbReference type="InterPro" id="IPR009057">
    <property type="entry name" value="Homeodomain-like_sf"/>
</dbReference>
<dbReference type="PROSITE" id="PS50977">
    <property type="entry name" value="HTH_TETR_2"/>
    <property type="match status" value="1"/>
</dbReference>
<dbReference type="InterPro" id="IPR039538">
    <property type="entry name" value="BetI_C"/>
</dbReference>
<evidence type="ECO:0000313" key="9">
    <source>
        <dbReference type="Proteomes" id="UP001138997"/>
    </source>
</evidence>
<dbReference type="PRINTS" id="PR00455">
    <property type="entry name" value="HTHTETR"/>
</dbReference>
<keyword evidence="3 5" id="KW-0238">DNA-binding</keyword>
<dbReference type="Gene3D" id="1.10.357.10">
    <property type="entry name" value="Tetracycline Repressor, domain 2"/>
    <property type="match status" value="1"/>
</dbReference>
<dbReference type="GO" id="GO:0000976">
    <property type="term" value="F:transcription cis-regulatory region binding"/>
    <property type="evidence" value="ECO:0007669"/>
    <property type="project" value="TreeGrafter"/>
</dbReference>
<protein>
    <submittedName>
        <fullName evidence="8">TetR/AcrR family transcriptional regulator</fullName>
    </submittedName>
</protein>
<feature type="region of interest" description="Disordered" evidence="6">
    <location>
        <begin position="1"/>
        <end position="29"/>
    </location>
</feature>
<feature type="domain" description="HTH tetR-type" evidence="7">
    <location>
        <begin position="27"/>
        <end position="87"/>
    </location>
</feature>
<keyword evidence="9" id="KW-1185">Reference proteome</keyword>
<evidence type="ECO:0000256" key="5">
    <source>
        <dbReference type="PROSITE-ProRule" id="PRU00335"/>
    </source>
</evidence>
<evidence type="ECO:0000256" key="6">
    <source>
        <dbReference type="SAM" id="MobiDB-lite"/>
    </source>
</evidence>
<sequence length="207" mass="22430">MNAEPDTSPSTTAPIRSRPGRRYAKGEQRRQEILERTIEVVAERGVEGTTLRAIAEAIGFTHAAITRYFADREELFLAVLQEADQRGAAELAESRSASDFATRAAQISLRAPGLMALYNAMTSRALEPGNVASRSHFQERHTRLVEEITTTLRTGQEAGVIRRDIDPSVTAALLLGAADGLSVQQLLQPGDSFEAAMTLLDTLIAAP</sequence>
<accession>A0A9X1NJZ8</accession>
<feature type="DNA-binding region" description="H-T-H motif" evidence="5">
    <location>
        <begin position="50"/>
        <end position="69"/>
    </location>
</feature>
<dbReference type="InterPro" id="IPR050109">
    <property type="entry name" value="HTH-type_TetR-like_transc_reg"/>
</dbReference>
<dbReference type="GO" id="GO:0003700">
    <property type="term" value="F:DNA-binding transcription factor activity"/>
    <property type="evidence" value="ECO:0007669"/>
    <property type="project" value="TreeGrafter"/>
</dbReference>
<proteinExistence type="predicted"/>
<keyword evidence="4" id="KW-0804">Transcription</keyword>
<comment type="caution">
    <text evidence="8">The sequence shown here is derived from an EMBL/GenBank/DDBJ whole genome shotgun (WGS) entry which is preliminary data.</text>
</comment>
<reference evidence="8" key="1">
    <citation type="submission" date="2021-11" db="EMBL/GenBank/DDBJ databases">
        <title>Streptomyces corallinus and Kineosporia corallina sp. nov., two new coral-derived marine actinobacteria.</title>
        <authorList>
            <person name="Buangrab K."/>
            <person name="Sutthacheep M."/>
            <person name="Yeemin T."/>
            <person name="Harunari E."/>
            <person name="Igarashi Y."/>
            <person name="Sripreechasak P."/>
            <person name="Kanchanasin P."/>
            <person name="Tanasupawat S."/>
            <person name="Phongsopitanun W."/>
        </authorList>
    </citation>
    <scope>NUCLEOTIDE SEQUENCE</scope>
    <source>
        <strain evidence="8">JCM 31032</strain>
    </source>
</reference>